<dbReference type="Proteomes" id="UP000656804">
    <property type="component" value="Unassembled WGS sequence"/>
</dbReference>
<proteinExistence type="predicted"/>
<dbReference type="AlphaFoldDB" id="A0A930YCM5"/>
<dbReference type="RefSeq" id="WP_194504925.1">
    <property type="nucleotide sequence ID" value="NZ_JADIVZ010000014.1"/>
</dbReference>
<evidence type="ECO:0000256" key="1">
    <source>
        <dbReference type="SAM" id="MobiDB-lite"/>
    </source>
</evidence>
<organism evidence="2 3">
    <name type="scientific">Nocardioides acrostichi</name>
    <dbReference type="NCBI Taxonomy" id="2784339"/>
    <lineage>
        <taxon>Bacteria</taxon>
        <taxon>Bacillati</taxon>
        <taxon>Actinomycetota</taxon>
        <taxon>Actinomycetes</taxon>
        <taxon>Propionibacteriales</taxon>
        <taxon>Nocardioidaceae</taxon>
        <taxon>Nocardioides</taxon>
    </lineage>
</organism>
<feature type="region of interest" description="Disordered" evidence="1">
    <location>
        <begin position="73"/>
        <end position="98"/>
    </location>
</feature>
<gene>
    <name evidence="2" type="ORF">ISG29_18415</name>
</gene>
<protein>
    <submittedName>
        <fullName evidence="2">Uncharacterized protein</fullName>
    </submittedName>
</protein>
<comment type="caution">
    <text evidence="2">The sequence shown here is derived from an EMBL/GenBank/DDBJ whole genome shotgun (WGS) entry which is preliminary data.</text>
</comment>
<evidence type="ECO:0000313" key="2">
    <source>
        <dbReference type="EMBL" id="MBF4163658.1"/>
    </source>
</evidence>
<sequence length="98" mass="10011">MGTLPAGGQTLGKQVAQPGLGRDHVEARQMCDVLGSCRTGRQHRQAVPDGKVGGELDQVAQLGGRAAYAVLGDDPGRMLGNAVPGPGGRMRGAPVQRA</sequence>
<reference evidence="2" key="1">
    <citation type="submission" date="2020-11" db="EMBL/GenBank/DDBJ databases">
        <title>Nocardioides sp. CBS4Y-1, whole genome shotgun sequence.</title>
        <authorList>
            <person name="Tuo L."/>
        </authorList>
    </citation>
    <scope>NUCLEOTIDE SEQUENCE</scope>
    <source>
        <strain evidence="2">CBS4Y-1</strain>
    </source>
</reference>
<name>A0A930YCM5_9ACTN</name>
<evidence type="ECO:0000313" key="3">
    <source>
        <dbReference type="Proteomes" id="UP000656804"/>
    </source>
</evidence>
<dbReference type="EMBL" id="JADIVZ010000014">
    <property type="protein sequence ID" value="MBF4163658.1"/>
    <property type="molecule type" value="Genomic_DNA"/>
</dbReference>
<keyword evidence="3" id="KW-1185">Reference proteome</keyword>
<accession>A0A930YCM5</accession>
<feature type="region of interest" description="Disordered" evidence="1">
    <location>
        <begin position="1"/>
        <end position="21"/>
    </location>
</feature>